<keyword evidence="1" id="KW-0378">Hydrolase</keyword>
<dbReference type="GO" id="GO:0004252">
    <property type="term" value="F:serine-type endopeptidase activity"/>
    <property type="evidence" value="ECO:0007669"/>
    <property type="project" value="InterPro"/>
</dbReference>
<feature type="region of interest" description="Disordered" evidence="3">
    <location>
        <begin position="1"/>
        <end position="52"/>
    </location>
</feature>
<dbReference type="PANTHER" id="PTHR42776">
    <property type="entry name" value="SERINE PEPTIDASE S9 FAMILY MEMBER"/>
    <property type="match status" value="1"/>
</dbReference>
<evidence type="ECO:0000313" key="5">
    <source>
        <dbReference type="EMBL" id="MCP2357593.1"/>
    </source>
</evidence>
<evidence type="ECO:0000256" key="2">
    <source>
        <dbReference type="ARBA" id="ARBA00022825"/>
    </source>
</evidence>
<protein>
    <submittedName>
        <fullName evidence="5">Dipeptidyl aminopeptidase/acylaminoacyl peptidase</fullName>
    </submittedName>
</protein>
<dbReference type="AlphaFoldDB" id="A0A9X2K245"/>
<name>A0A9X2K245_9ACTN</name>
<feature type="compositionally biased region" description="Pro residues" evidence="3">
    <location>
        <begin position="1"/>
        <end position="18"/>
    </location>
</feature>
<dbReference type="Gene3D" id="2.120.10.30">
    <property type="entry name" value="TolB, C-terminal domain"/>
    <property type="match status" value="1"/>
</dbReference>
<dbReference type="PRINTS" id="PR00862">
    <property type="entry name" value="PROLIGOPTASE"/>
</dbReference>
<keyword evidence="5" id="KW-0031">Aminopeptidase</keyword>
<sequence length="654" mass="68850">MTPRPAADPPHLSPPAPGPAGGLARLPTAAGPGGEPPHVAAPARPAGGRPHLPAAESLTAWSCLAPALAPDNSAVAFISDHDGSPRVWVRPLRDGAEAWAVDTGPQPAVDVSWAPTGTHLAVLVAPGGGEHTQVWTVQPHGGDLRLLSAPAGGSAGVVRWTGRGETLLVTETSATGLARAVLIDAVTGGRQVIAAGPLLRPVAISRDHVTMLLRRGPRGRRRMFVADLAAEALGAHVPSGERPLLPGLPGTTDDGALSPDGRIAYLVSDAGRDRAALLAVRQGAEAVVLAERRDAELDRLALSADGRRALLVWNAHGRSELDVMELDSGELHHLPPPPAAVITSARIGWDGTLAALAAESPQEPSHVLLCDLDAGDHWEGYRTAAGAGPLPTAAGAELVRFRARDGLELAAWLYRPPLTRGPVPFAVFLHGGPEDQERPTFNPLYQNLLAAGIGVFAPNVRGSGGYGRAFRQADDRELRFDAVNDVADCVAELVRLGAGDPSRLACMGWSYGGYLTLATLVTHPHLFRAGVTVSGIADFATFYARAEPWIAAAAVGEYGHPDADRELLRALSPLHSLDRLAVPLLVVHGAQDTNVPLYEAEQVIEAATALGVPCDHLVFQDEGHEIRRIGNRISFVTRVADWLAHRLRVPPRRP</sequence>
<accession>A0A9X2K245</accession>
<dbReference type="Gene3D" id="2.130.10.120">
    <property type="entry name" value="Prolyl oligopeptidase, N-terminal domain"/>
    <property type="match status" value="1"/>
</dbReference>
<dbReference type="PANTHER" id="PTHR42776:SF27">
    <property type="entry name" value="DIPEPTIDYL PEPTIDASE FAMILY MEMBER 6"/>
    <property type="match status" value="1"/>
</dbReference>
<dbReference type="Pfam" id="PF07676">
    <property type="entry name" value="PD40"/>
    <property type="match status" value="1"/>
</dbReference>
<dbReference type="GO" id="GO:0004177">
    <property type="term" value="F:aminopeptidase activity"/>
    <property type="evidence" value="ECO:0007669"/>
    <property type="project" value="UniProtKB-KW"/>
</dbReference>
<keyword evidence="6" id="KW-1185">Reference proteome</keyword>
<dbReference type="Gene3D" id="3.40.50.1820">
    <property type="entry name" value="alpha/beta hydrolase"/>
    <property type="match status" value="1"/>
</dbReference>
<dbReference type="InterPro" id="IPR002470">
    <property type="entry name" value="Peptidase_S9A"/>
</dbReference>
<dbReference type="Proteomes" id="UP001139648">
    <property type="component" value="Unassembled WGS sequence"/>
</dbReference>
<dbReference type="InterPro" id="IPR029058">
    <property type="entry name" value="AB_hydrolase_fold"/>
</dbReference>
<comment type="caution">
    <text evidence="5">The sequence shown here is derived from an EMBL/GenBank/DDBJ whole genome shotgun (WGS) entry which is preliminary data.</text>
</comment>
<evidence type="ECO:0000256" key="3">
    <source>
        <dbReference type="SAM" id="MobiDB-lite"/>
    </source>
</evidence>
<evidence type="ECO:0000256" key="1">
    <source>
        <dbReference type="ARBA" id="ARBA00022801"/>
    </source>
</evidence>
<proteinExistence type="predicted"/>
<dbReference type="SUPFAM" id="SSF82171">
    <property type="entry name" value="DPP6 N-terminal domain-like"/>
    <property type="match status" value="1"/>
</dbReference>
<dbReference type="EMBL" id="JAMZEB010000002">
    <property type="protein sequence ID" value="MCP2357593.1"/>
    <property type="molecule type" value="Genomic_DNA"/>
</dbReference>
<evidence type="ECO:0000259" key="4">
    <source>
        <dbReference type="Pfam" id="PF00326"/>
    </source>
</evidence>
<dbReference type="Pfam" id="PF00326">
    <property type="entry name" value="Peptidase_S9"/>
    <property type="match status" value="1"/>
</dbReference>
<evidence type="ECO:0000313" key="6">
    <source>
        <dbReference type="Proteomes" id="UP001139648"/>
    </source>
</evidence>
<keyword evidence="5" id="KW-0645">Protease</keyword>
<gene>
    <name evidence="5" type="ORF">HD597_004613</name>
</gene>
<feature type="domain" description="Peptidase S9 prolyl oligopeptidase catalytic" evidence="4">
    <location>
        <begin position="446"/>
        <end position="647"/>
    </location>
</feature>
<reference evidence="5" key="1">
    <citation type="submission" date="2022-06" db="EMBL/GenBank/DDBJ databases">
        <title>Sequencing the genomes of 1000 actinobacteria strains.</title>
        <authorList>
            <person name="Klenk H.-P."/>
        </authorList>
    </citation>
    <scope>NUCLEOTIDE SEQUENCE</scope>
    <source>
        <strain evidence="5">DSM 46694</strain>
    </source>
</reference>
<feature type="compositionally biased region" description="Low complexity" evidence="3">
    <location>
        <begin position="22"/>
        <end position="52"/>
    </location>
</feature>
<dbReference type="InterPro" id="IPR011659">
    <property type="entry name" value="WD40"/>
</dbReference>
<dbReference type="SUPFAM" id="SSF53474">
    <property type="entry name" value="alpha/beta-Hydrolases"/>
    <property type="match status" value="1"/>
</dbReference>
<dbReference type="InterPro" id="IPR011042">
    <property type="entry name" value="6-blade_b-propeller_TolB-like"/>
</dbReference>
<dbReference type="GO" id="GO:0006508">
    <property type="term" value="P:proteolysis"/>
    <property type="evidence" value="ECO:0007669"/>
    <property type="project" value="InterPro"/>
</dbReference>
<dbReference type="RefSeq" id="WP_253744711.1">
    <property type="nucleotide sequence ID" value="NZ_JAMZEB010000002.1"/>
</dbReference>
<keyword evidence="2" id="KW-0720">Serine protease</keyword>
<organism evidence="5 6">
    <name type="scientific">Nonomuraea thailandensis</name>
    <dbReference type="NCBI Taxonomy" id="1188745"/>
    <lineage>
        <taxon>Bacteria</taxon>
        <taxon>Bacillati</taxon>
        <taxon>Actinomycetota</taxon>
        <taxon>Actinomycetes</taxon>
        <taxon>Streptosporangiales</taxon>
        <taxon>Streptosporangiaceae</taxon>
        <taxon>Nonomuraea</taxon>
    </lineage>
</organism>
<dbReference type="InterPro" id="IPR001375">
    <property type="entry name" value="Peptidase_S9_cat"/>
</dbReference>